<evidence type="ECO:0000256" key="3">
    <source>
        <dbReference type="ARBA" id="ARBA00022989"/>
    </source>
</evidence>
<dbReference type="PANTHER" id="PTHR43341">
    <property type="entry name" value="AMINO ACID PERMEASE"/>
    <property type="match status" value="1"/>
</dbReference>
<dbReference type="Gene3D" id="1.20.1740.10">
    <property type="entry name" value="Amino acid/polyamine transporter I"/>
    <property type="match status" value="1"/>
</dbReference>
<evidence type="ECO:0000313" key="8">
    <source>
        <dbReference type="EMBL" id="GMG36494.1"/>
    </source>
</evidence>
<dbReference type="GO" id="GO:0016020">
    <property type="term" value="C:membrane"/>
    <property type="evidence" value="ECO:0007669"/>
    <property type="project" value="UniProtKB-SubCell"/>
</dbReference>
<name>A0AAN5C215_ASPOZ</name>
<feature type="region of interest" description="Disordered" evidence="5">
    <location>
        <begin position="237"/>
        <end position="273"/>
    </location>
</feature>
<feature type="domain" description="Amino acid permease/ SLC12A" evidence="7">
    <location>
        <begin position="53"/>
        <end position="198"/>
    </location>
</feature>
<proteinExistence type="predicted"/>
<keyword evidence="2 6" id="KW-0812">Transmembrane</keyword>
<evidence type="ECO:0000256" key="5">
    <source>
        <dbReference type="SAM" id="MobiDB-lite"/>
    </source>
</evidence>
<evidence type="ECO:0000256" key="1">
    <source>
        <dbReference type="ARBA" id="ARBA00004141"/>
    </source>
</evidence>
<organism evidence="8 9">
    <name type="scientific">Aspergillus oryzae</name>
    <name type="common">Yellow koji mold</name>
    <dbReference type="NCBI Taxonomy" id="5062"/>
    <lineage>
        <taxon>Eukaryota</taxon>
        <taxon>Fungi</taxon>
        <taxon>Dikarya</taxon>
        <taxon>Ascomycota</taxon>
        <taxon>Pezizomycotina</taxon>
        <taxon>Eurotiomycetes</taxon>
        <taxon>Eurotiomycetidae</taxon>
        <taxon>Eurotiales</taxon>
        <taxon>Aspergillaceae</taxon>
        <taxon>Aspergillus</taxon>
        <taxon>Aspergillus subgen. Circumdati</taxon>
    </lineage>
</organism>
<feature type="transmembrane region" description="Helical" evidence="6">
    <location>
        <begin position="114"/>
        <end position="133"/>
    </location>
</feature>
<protein>
    <submittedName>
        <fullName evidence="8">Unnamed protein product</fullName>
    </submittedName>
</protein>
<dbReference type="Proteomes" id="UP001165205">
    <property type="component" value="Unassembled WGS sequence"/>
</dbReference>
<evidence type="ECO:0000256" key="4">
    <source>
        <dbReference type="ARBA" id="ARBA00023136"/>
    </source>
</evidence>
<evidence type="ECO:0000256" key="6">
    <source>
        <dbReference type="SAM" id="Phobius"/>
    </source>
</evidence>
<dbReference type="GO" id="GO:0015171">
    <property type="term" value="F:amino acid transmembrane transporter activity"/>
    <property type="evidence" value="ECO:0007669"/>
    <property type="project" value="TreeGrafter"/>
</dbReference>
<feature type="compositionally biased region" description="Polar residues" evidence="5">
    <location>
        <begin position="237"/>
        <end position="262"/>
    </location>
</feature>
<evidence type="ECO:0000313" key="9">
    <source>
        <dbReference type="Proteomes" id="UP001165205"/>
    </source>
</evidence>
<dbReference type="InterPro" id="IPR050524">
    <property type="entry name" value="APC_YAT"/>
</dbReference>
<evidence type="ECO:0000259" key="7">
    <source>
        <dbReference type="Pfam" id="PF00324"/>
    </source>
</evidence>
<dbReference type="PANTHER" id="PTHR43341:SF26">
    <property type="entry name" value="GENERAL AMINO ACID PERMEASE AGP3"/>
    <property type="match status" value="1"/>
</dbReference>
<comment type="caution">
    <text evidence="8">The sequence shown here is derived from an EMBL/GenBank/DDBJ whole genome shotgun (WGS) entry which is preliminary data.</text>
</comment>
<keyword evidence="3 6" id="KW-1133">Transmembrane helix</keyword>
<accession>A0AAN5C215</accession>
<keyword evidence="4 6" id="KW-0472">Membrane</keyword>
<sequence length="273" mass="30068">MGLQQMSIKSGKDDTIMYQARSDLDEEDPGSQAGSIDPLAAPLKRRLKSRHLQMIAIGGRLCSVLSPVISRSKTVQGLSGRDCWSSRQSLGELATAIPVSGSFTEYAQRFVDDALAFGLGWAYWYLWVTVSVFPHSAGRSLTRQILASEYNAISLVIGFWTDAVPQWGWILIFWVLFLGLSNLGVLAYGEMEFWLSLVGVTAGESANPQKAVPTAIKQVFWRILIFYIGIPHFAKADQQSTNKNQEPSSSWESYSPTTTPNFSAPLPPPPAPH</sequence>
<comment type="subcellular location">
    <subcellularLocation>
        <location evidence="1">Membrane</location>
        <topology evidence="1">Multi-pass membrane protein</topology>
    </subcellularLocation>
</comment>
<evidence type="ECO:0000256" key="2">
    <source>
        <dbReference type="ARBA" id="ARBA00022692"/>
    </source>
</evidence>
<dbReference type="InterPro" id="IPR004841">
    <property type="entry name" value="AA-permease/SLC12A_dom"/>
</dbReference>
<dbReference type="EMBL" id="BSYA01000202">
    <property type="protein sequence ID" value="GMG36494.1"/>
    <property type="molecule type" value="Genomic_DNA"/>
</dbReference>
<feature type="transmembrane region" description="Helical" evidence="6">
    <location>
        <begin position="167"/>
        <end position="188"/>
    </location>
</feature>
<dbReference type="AlphaFoldDB" id="A0AAN5C215"/>
<reference evidence="8" key="1">
    <citation type="submission" date="2023-04" db="EMBL/GenBank/DDBJ databases">
        <title>Aspergillus oryzae NBRC 4228.</title>
        <authorList>
            <person name="Ichikawa N."/>
            <person name="Sato H."/>
            <person name="Tonouchi N."/>
        </authorList>
    </citation>
    <scope>NUCLEOTIDE SEQUENCE</scope>
    <source>
        <strain evidence="8">NBRC 4228</strain>
    </source>
</reference>
<gene>
    <name evidence="8" type="ORF">Aory04_001151900</name>
</gene>
<dbReference type="Pfam" id="PF00324">
    <property type="entry name" value="AA_permease"/>
    <property type="match status" value="1"/>
</dbReference>